<sequence>MKFFATVLPSFTVVLALALHVQAHASPVPMLGIKGTPQRNQVQRPSTSSPCGNVNIANTIDSSESVPLESDGTTLRLNITNYNAGGDGSRKVSVLVDPTGTGKDFVAANVTKNGDPAPKNNGADIVTIELPAGTKCTGGGKGNLCLLSVKSSAGFGGCTLASQLASSSSSTGSSCKSKGKKAKRSGDRRAVGTRAALAARGESLHQNPVF</sequence>
<feature type="chain" id="PRO_5034670673" description="GEgh 16 protein" evidence="2">
    <location>
        <begin position="26"/>
        <end position="210"/>
    </location>
</feature>
<feature type="region of interest" description="Disordered" evidence="1">
    <location>
        <begin position="165"/>
        <end position="210"/>
    </location>
</feature>
<protein>
    <recommendedName>
        <fullName evidence="5">GEgh 16 protein</fullName>
    </recommendedName>
</protein>
<dbReference type="Pfam" id="PF11327">
    <property type="entry name" value="Egh16-like"/>
    <property type="match status" value="1"/>
</dbReference>
<keyword evidence="4" id="KW-1185">Reference proteome</keyword>
<dbReference type="AlphaFoldDB" id="A0A8H6SZY5"/>
<organism evidence="3 4">
    <name type="scientific">Mycena indigotica</name>
    <dbReference type="NCBI Taxonomy" id="2126181"/>
    <lineage>
        <taxon>Eukaryota</taxon>
        <taxon>Fungi</taxon>
        <taxon>Dikarya</taxon>
        <taxon>Basidiomycota</taxon>
        <taxon>Agaricomycotina</taxon>
        <taxon>Agaricomycetes</taxon>
        <taxon>Agaricomycetidae</taxon>
        <taxon>Agaricales</taxon>
        <taxon>Marasmiineae</taxon>
        <taxon>Mycenaceae</taxon>
        <taxon>Mycena</taxon>
    </lineage>
</organism>
<evidence type="ECO:0000313" key="3">
    <source>
        <dbReference type="EMBL" id="KAF7309410.1"/>
    </source>
</evidence>
<feature type="compositionally biased region" description="Low complexity" evidence="1">
    <location>
        <begin position="165"/>
        <end position="176"/>
    </location>
</feature>
<dbReference type="Proteomes" id="UP000636479">
    <property type="component" value="Unassembled WGS sequence"/>
</dbReference>
<dbReference type="OrthoDB" id="3241054at2759"/>
<accession>A0A8H6SZY5</accession>
<dbReference type="InterPro" id="IPR021476">
    <property type="entry name" value="Egh16-like"/>
</dbReference>
<evidence type="ECO:0008006" key="5">
    <source>
        <dbReference type="Google" id="ProtNLM"/>
    </source>
</evidence>
<keyword evidence="2" id="KW-0732">Signal</keyword>
<evidence type="ECO:0000256" key="2">
    <source>
        <dbReference type="SAM" id="SignalP"/>
    </source>
</evidence>
<evidence type="ECO:0000313" key="4">
    <source>
        <dbReference type="Proteomes" id="UP000636479"/>
    </source>
</evidence>
<name>A0A8H6SZY5_9AGAR</name>
<dbReference type="GeneID" id="59342491"/>
<gene>
    <name evidence="3" type="ORF">MIND_00311800</name>
</gene>
<dbReference type="RefSeq" id="XP_037222860.1">
    <property type="nucleotide sequence ID" value="XM_037359975.1"/>
</dbReference>
<feature type="signal peptide" evidence="2">
    <location>
        <begin position="1"/>
        <end position="25"/>
    </location>
</feature>
<reference evidence="3" key="1">
    <citation type="submission" date="2020-05" db="EMBL/GenBank/DDBJ databases">
        <title>Mycena genomes resolve the evolution of fungal bioluminescence.</title>
        <authorList>
            <person name="Tsai I.J."/>
        </authorList>
    </citation>
    <scope>NUCLEOTIDE SEQUENCE</scope>
    <source>
        <strain evidence="3">171206Taipei</strain>
    </source>
</reference>
<evidence type="ECO:0000256" key="1">
    <source>
        <dbReference type="SAM" id="MobiDB-lite"/>
    </source>
</evidence>
<proteinExistence type="predicted"/>
<comment type="caution">
    <text evidence="3">The sequence shown here is derived from an EMBL/GenBank/DDBJ whole genome shotgun (WGS) entry which is preliminary data.</text>
</comment>
<dbReference type="EMBL" id="JACAZF010000003">
    <property type="protein sequence ID" value="KAF7309410.1"/>
    <property type="molecule type" value="Genomic_DNA"/>
</dbReference>